<dbReference type="Gene3D" id="3.40.50.1820">
    <property type="entry name" value="alpha/beta hydrolase"/>
    <property type="match status" value="1"/>
</dbReference>
<dbReference type="Proteomes" id="UP000565579">
    <property type="component" value="Unassembled WGS sequence"/>
</dbReference>
<dbReference type="Pfam" id="PF00135">
    <property type="entry name" value="COesterase"/>
    <property type="match status" value="1"/>
</dbReference>
<dbReference type="PROSITE" id="PS00122">
    <property type="entry name" value="CARBOXYLESTERASE_B_1"/>
    <property type="match status" value="1"/>
</dbReference>
<evidence type="ECO:0000313" key="7">
    <source>
        <dbReference type="Proteomes" id="UP000565579"/>
    </source>
</evidence>
<accession>A0A7X0NX53</accession>
<dbReference type="GO" id="GO:0016787">
    <property type="term" value="F:hydrolase activity"/>
    <property type="evidence" value="ECO:0007669"/>
    <property type="project" value="UniProtKB-KW"/>
</dbReference>
<feature type="domain" description="Carboxylesterase type B" evidence="5">
    <location>
        <begin position="3"/>
        <end position="465"/>
    </location>
</feature>
<dbReference type="InterPro" id="IPR050309">
    <property type="entry name" value="Type-B_Carboxylest/Lipase"/>
</dbReference>
<evidence type="ECO:0000256" key="1">
    <source>
        <dbReference type="ARBA" id="ARBA00005964"/>
    </source>
</evidence>
<keyword evidence="2 3" id="KW-0378">Hydrolase</keyword>
<name>A0A7X0NX53_9ACTN</name>
<dbReference type="EMBL" id="JACHMI010000001">
    <property type="protein sequence ID" value="MBB6551258.1"/>
    <property type="molecule type" value="Genomic_DNA"/>
</dbReference>
<evidence type="ECO:0000256" key="2">
    <source>
        <dbReference type="ARBA" id="ARBA00022801"/>
    </source>
</evidence>
<evidence type="ECO:0000256" key="3">
    <source>
        <dbReference type="RuleBase" id="RU361235"/>
    </source>
</evidence>
<dbReference type="PANTHER" id="PTHR11559">
    <property type="entry name" value="CARBOXYLESTERASE"/>
    <property type="match status" value="1"/>
</dbReference>
<comment type="similarity">
    <text evidence="1 3">Belongs to the type-B carboxylesterase/lipase family.</text>
</comment>
<keyword evidence="7" id="KW-1185">Reference proteome</keyword>
<organism evidence="6 7">
    <name type="scientific">Nonomuraea rubra</name>
    <dbReference type="NCBI Taxonomy" id="46180"/>
    <lineage>
        <taxon>Bacteria</taxon>
        <taxon>Bacillati</taxon>
        <taxon>Actinomycetota</taxon>
        <taxon>Actinomycetes</taxon>
        <taxon>Streptosporangiales</taxon>
        <taxon>Streptosporangiaceae</taxon>
        <taxon>Nonomuraea</taxon>
    </lineage>
</organism>
<dbReference type="InterPro" id="IPR019826">
    <property type="entry name" value="Carboxylesterase_B_AS"/>
</dbReference>
<evidence type="ECO:0000259" key="5">
    <source>
        <dbReference type="Pfam" id="PF00135"/>
    </source>
</evidence>
<feature type="region of interest" description="Disordered" evidence="4">
    <location>
        <begin position="480"/>
        <end position="499"/>
    </location>
</feature>
<dbReference type="AlphaFoldDB" id="A0A7X0NX53"/>
<proteinExistence type="inferred from homology"/>
<evidence type="ECO:0000256" key="4">
    <source>
        <dbReference type="SAM" id="MobiDB-lite"/>
    </source>
</evidence>
<gene>
    <name evidence="6" type="ORF">HD593_006053</name>
</gene>
<comment type="caution">
    <text evidence="6">The sequence shown here is derived from an EMBL/GenBank/DDBJ whole genome shotgun (WGS) entry which is preliminary data.</text>
</comment>
<reference evidence="6 7" key="1">
    <citation type="submission" date="2020-08" db="EMBL/GenBank/DDBJ databases">
        <title>Sequencing the genomes of 1000 actinobacteria strains.</title>
        <authorList>
            <person name="Klenk H.-P."/>
        </authorList>
    </citation>
    <scope>NUCLEOTIDE SEQUENCE [LARGE SCALE GENOMIC DNA]</scope>
    <source>
        <strain evidence="6 7">DSM 43768</strain>
    </source>
</reference>
<evidence type="ECO:0000313" key="6">
    <source>
        <dbReference type="EMBL" id="MBB6551258.1"/>
    </source>
</evidence>
<dbReference type="SUPFAM" id="SSF53474">
    <property type="entry name" value="alpha/beta-Hydrolases"/>
    <property type="match status" value="1"/>
</dbReference>
<protein>
    <recommendedName>
        <fullName evidence="3">Carboxylic ester hydrolase</fullName>
        <ecNumber evidence="3">3.1.1.-</ecNumber>
    </recommendedName>
</protein>
<dbReference type="InterPro" id="IPR002018">
    <property type="entry name" value="CarbesteraseB"/>
</dbReference>
<dbReference type="InterPro" id="IPR029058">
    <property type="entry name" value="AB_hydrolase_fold"/>
</dbReference>
<sequence length="499" mass="52518">MLRYRGIRYARPPVGELRWRPPQPVARWRGVVPATASGPACPQDNVNPKERSDVEDCLTLDVTVPKQAGLEKAGLEKAGPEKAGGKRKPVMVWLHGGGFVAGRGADYDPRRLAVQGDVVVVTVEFRLGVLGYLALPGMVGGGTFGLQDQQAALRWVRRNAAAFGGDAGNVTLFGESGGGVATCGHLTAPDSRGLFAKAIIQSGTCGTVLLAMPGAPRSPFWRSVKETHAATRTAATRLGCPAGRDAGRILACLRGKPVKDLLPQTGLFQAAAYGGPTLPTSPERALRTGDFARVPVLSGHTSKEALLFAGTLGLAGMPITDENLPALLREGFGSRAGGIARRYRREDYATASEAWAAPYTDAVFACPHAEDRDALARRVPVYAYVFGDDTVPPFIPSPPGFPAGAGHASELLYLFDVKEKPISLDGKPVPLTALQQSVARDMVAAWTSFARTGTPSVSGKPWPRWAATAGTGPVAHLITDRPGSTATTPVPACDRLNGP</sequence>
<dbReference type="EC" id="3.1.1.-" evidence="3"/>